<dbReference type="FunFam" id="3.40.50.620:FF:000021">
    <property type="entry name" value="Riboflavin biosynthesis protein"/>
    <property type="match status" value="1"/>
</dbReference>
<dbReference type="NCBIfam" id="NF004160">
    <property type="entry name" value="PRK05627.1-3"/>
    <property type="match status" value="1"/>
</dbReference>
<evidence type="ECO:0000256" key="10">
    <source>
        <dbReference type="ARBA" id="ARBA00022827"/>
    </source>
</evidence>
<name>A0AB72UHM0_9PROT</name>
<comment type="catalytic activity">
    <reaction evidence="13 15">
        <text>riboflavin + ATP = FMN + ADP + H(+)</text>
        <dbReference type="Rhea" id="RHEA:14357"/>
        <dbReference type="ChEBI" id="CHEBI:15378"/>
        <dbReference type="ChEBI" id="CHEBI:30616"/>
        <dbReference type="ChEBI" id="CHEBI:57986"/>
        <dbReference type="ChEBI" id="CHEBI:58210"/>
        <dbReference type="ChEBI" id="CHEBI:456216"/>
        <dbReference type="EC" id="2.7.1.26"/>
    </reaction>
</comment>
<dbReference type="NCBIfam" id="TIGR00083">
    <property type="entry name" value="ribF"/>
    <property type="match status" value="1"/>
</dbReference>
<keyword evidence="9 15" id="KW-0418">Kinase</keyword>
<comment type="function">
    <text evidence="1">Catalyzes the phosphorylation of riboflavin to FMN followed by the adenylation of FMN to FAD.</text>
</comment>
<dbReference type="InterPro" id="IPR014729">
    <property type="entry name" value="Rossmann-like_a/b/a_fold"/>
</dbReference>
<evidence type="ECO:0000256" key="3">
    <source>
        <dbReference type="ARBA" id="ARBA00005201"/>
    </source>
</evidence>
<evidence type="ECO:0000313" key="17">
    <source>
        <dbReference type="EMBL" id="AJD53483.1"/>
    </source>
</evidence>
<comment type="pathway">
    <text evidence="3 15">Cofactor biosynthesis; FMN biosynthesis; FMN from riboflavin (ATP route): step 1/1.</text>
</comment>
<protein>
    <recommendedName>
        <fullName evidence="15">Riboflavin biosynthesis protein</fullName>
    </recommendedName>
    <domain>
        <recommendedName>
            <fullName evidence="15">Riboflavin kinase</fullName>
            <ecNumber evidence="15">2.7.1.26</ecNumber>
        </recommendedName>
        <alternativeName>
            <fullName evidence="15">Flavokinase</fullName>
        </alternativeName>
    </domain>
    <domain>
        <recommendedName>
            <fullName evidence="15">FMN adenylyltransferase</fullName>
            <ecNumber evidence="15">2.7.7.2</ecNumber>
        </recommendedName>
        <alternativeName>
            <fullName evidence="15">FAD pyrophosphorylase</fullName>
        </alternativeName>
        <alternativeName>
            <fullName evidence="15">FAD synthase</fullName>
        </alternativeName>
    </domain>
</protein>
<dbReference type="GO" id="GO:0005524">
    <property type="term" value="F:ATP binding"/>
    <property type="evidence" value="ECO:0007669"/>
    <property type="project" value="UniProtKB-UniRule"/>
</dbReference>
<keyword evidence="12" id="KW-0511">Multifunctional enzyme</keyword>
<keyword evidence="8 15" id="KW-0547">Nucleotide-binding</keyword>
<comment type="pathway">
    <text evidence="2 15">Cofactor biosynthesis; FAD biosynthesis; FAD from FMN: step 1/1.</text>
</comment>
<dbReference type="CDD" id="cd02064">
    <property type="entry name" value="FAD_synthetase_N"/>
    <property type="match status" value="1"/>
</dbReference>
<dbReference type="AlphaFoldDB" id="A0AB72UHM0"/>
<dbReference type="SMART" id="SM00904">
    <property type="entry name" value="Flavokinase"/>
    <property type="match status" value="1"/>
</dbReference>
<dbReference type="Pfam" id="PF06574">
    <property type="entry name" value="FAD_syn"/>
    <property type="match status" value="1"/>
</dbReference>
<dbReference type="EMBL" id="CP004388">
    <property type="protein sequence ID" value="AJD53483.1"/>
    <property type="molecule type" value="Genomic_DNA"/>
</dbReference>
<dbReference type="GO" id="GO:0008531">
    <property type="term" value="F:riboflavin kinase activity"/>
    <property type="evidence" value="ECO:0007669"/>
    <property type="project" value="UniProtKB-UniRule"/>
</dbReference>
<evidence type="ECO:0000256" key="8">
    <source>
        <dbReference type="ARBA" id="ARBA00022741"/>
    </source>
</evidence>
<evidence type="ECO:0000256" key="4">
    <source>
        <dbReference type="ARBA" id="ARBA00022630"/>
    </source>
</evidence>
<dbReference type="KEGG" id="txi:TH3_16905"/>
<dbReference type="GO" id="GO:0009398">
    <property type="term" value="P:FMN biosynthetic process"/>
    <property type="evidence" value="ECO:0007669"/>
    <property type="project" value="UniProtKB-UniRule"/>
</dbReference>
<evidence type="ECO:0000256" key="7">
    <source>
        <dbReference type="ARBA" id="ARBA00022695"/>
    </source>
</evidence>
<dbReference type="InterPro" id="IPR002606">
    <property type="entry name" value="Riboflavin_kinase_bac"/>
</dbReference>
<keyword evidence="7 15" id="KW-0548">Nucleotidyltransferase</keyword>
<dbReference type="InterPro" id="IPR023468">
    <property type="entry name" value="Riboflavin_kinase"/>
</dbReference>
<comment type="similarity">
    <text evidence="15">Belongs to the ribF family.</text>
</comment>
<evidence type="ECO:0000256" key="11">
    <source>
        <dbReference type="ARBA" id="ARBA00022840"/>
    </source>
</evidence>
<dbReference type="PANTHER" id="PTHR22749:SF6">
    <property type="entry name" value="RIBOFLAVIN KINASE"/>
    <property type="match status" value="1"/>
</dbReference>
<feature type="domain" description="Riboflavin kinase" evidence="16">
    <location>
        <begin position="200"/>
        <end position="332"/>
    </location>
</feature>
<dbReference type="SUPFAM" id="SSF82114">
    <property type="entry name" value="Riboflavin kinase-like"/>
    <property type="match status" value="1"/>
</dbReference>
<dbReference type="InterPro" id="IPR015864">
    <property type="entry name" value="FAD_synthase"/>
</dbReference>
<dbReference type="InterPro" id="IPR015865">
    <property type="entry name" value="Riboflavin_kinase_bac/euk"/>
</dbReference>
<keyword evidence="6 15" id="KW-0808">Transferase</keyword>
<dbReference type="GO" id="GO:0006747">
    <property type="term" value="P:FAD biosynthetic process"/>
    <property type="evidence" value="ECO:0007669"/>
    <property type="project" value="UniProtKB-UniRule"/>
</dbReference>
<keyword evidence="4 15" id="KW-0285">Flavoprotein</keyword>
<dbReference type="PIRSF" id="PIRSF004491">
    <property type="entry name" value="FAD_Synth"/>
    <property type="match status" value="1"/>
</dbReference>
<dbReference type="Pfam" id="PF01687">
    <property type="entry name" value="Flavokinase"/>
    <property type="match status" value="1"/>
</dbReference>
<dbReference type="EC" id="2.7.7.2" evidence="15"/>
<dbReference type="Gene3D" id="3.40.50.620">
    <property type="entry name" value="HUPs"/>
    <property type="match status" value="1"/>
</dbReference>
<dbReference type="SUPFAM" id="SSF52374">
    <property type="entry name" value="Nucleotidylyl transferase"/>
    <property type="match status" value="1"/>
</dbReference>
<reference evidence="17 18" key="1">
    <citation type="journal article" date="2012" name="J. Bacteriol.">
        <title>Genome sequence of Thalassospira xiamenensis type strain M-5.</title>
        <authorList>
            <person name="Lai Q."/>
            <person name="Shao Z."/>
        </authorList>
    </citation>
    <scope>NUCLEOTIDE SEQUENCE [LARGE SCALE GENOMIC DNA]</scope>
    <source>
        <strain evidence="17 18">M-5</strain>
    </source>
</reference>
<gene>
    <name evidence="17" type="ORF">TH3_16905</name>
</gene>
<sequence>MRSAGMMTSKKERPARMRVFRSFDNLTDDARGAVVAIGNFDGLHLGHQTLLDHAREIARDLDAPLGILTFEPHPRMLFRAGEPEFRLTSADDRITAASDLDIELFFEARFDRDFAAMSAEEFIERILVNGLGVRHVVVGWDFCFGKGRAGNVDLLREIGEKSGFGVMAIEAVTHDNGIIYSSTAIRQALRDGRPQDATHLLGRPWEVAGVVIKGDQRGRTIGFPTANVALGNHLRPKFGVYAVQLGLISDANDETVERWIDGVANIGVRPSFGGDADAGLEAHLFDFDQDIYGRRVRVRLHGFIRGEQKFDGLDALKAQIAADVIAAKEILGKI</sequence>
<evidence type="ECO:0000313" key="18">
    <source>
        <dbReference type="Proteomes" id="UP000007127"/>
    </source>
</evidence>
<evidence type="ECO:0000256" key="14">
    <source>
        <dbReference type="ARBA" id="ARBA00049494"/>
    </source>
</evidence>
<dbReference type="EC" id="2.7.1.26" evidence="15"/>
<keyword evidence="11 15" id="KW-0067">ATP-binding</keyword>
<dbReference type="Gene3D" id="2.40.30.30">
    <property type="entry name" value="Riboflavin kinase-like"/>
    <property type="match status" value="1"/>
</dbReference>
<evidence type="ECO:0000256" key="15">
    <source>
        <dbReference type="PIRNR" id="PIRNR004491"/>
    </source>
</evidence>
<evidence type="ECO:0000256" key="9">
    <source>
        <dbReference type="ARBA" id="ARBA00022777"/>
    </source>
</evidence>
<proteinExistence type="inferred from homology"/>
<dbReference type="PANTHER" id="PTHR22749">
    <property type="entry name" value="RIBOFLAVIN KINASE/FMN ADENYLYLTRANSFERASE"/>
    <property type="match status" value="1"/>
</dbReference>
<keyword evidence="10 15" id="KW-0274">FAD</keyword>
<comment type="catalytic activity">
    <reaction evidence="14 15">
        <text>FMN + ATP + H(+) = FAD + diphosphate</text>
        <dbReference type="Rhea" id="RHEA:17237"/>
        <dbReference type="ChEBI" id="CHEBI:15378"/>
        <dbReference type="ChEBI" id="CHEBI:30616"/>
        <dbReference type="ChEBI" id="CHEBI:33019"/>
        <dbReference type="ChEBI" id="CHEBI:57692"/>
        <dbReference type="ChEBI" id="CHEBI:58210"/>
        <dbReference type="EC" id="2.7.7.2"/>
    </reaction>
</comment>
<dbReference type="GO" id="GO:0009231">
    <property type="term" value="P:riboflavin biosynthetic process"/>
    <property type="evidence" value="ECO:0007669"/>
    <property type="project" value="InterPro"/>
</dbReference>
<evidence type="ECO:0000256" key="1">
    <source>
        <dbReference type="ARBA" id="ARBA00002121"/>
    </source>
</evidence>
<evidence type="ECO:0000256" key="5">
    <source>
        <dbReference type="ARBA" id="ARBA00022643"/>
    </source>
</evidence>
<evidence type="ECO:0000256" key="13">
    <source>
        <dbReference type="ARBA" id="ARBA00047880"/>
    </source>
</evidence>
<evidence type="ECO:0000256" key="12">
    <source>
        <dbReference type="ARBA" id="ARBA00023268"/>
    </source>
</evidence>
<evidence type="ECO:0000259" key="16">
    <source>
        <dbReference type="SMART" id="SM00904"/>
    </source>
</evidence>
<dbReference type="InterPro" id="IPR023465">
    <property type="entry name" value="Riboflavin_kinase_dom_sf"/>
</dbReference>
<organism evidence="17 18">
    <name type="scientific">Thalassospira xiamenensis M-5 = DSM 17429</name>
    <dbReference type="NCBI Taxonomy" id="1123366"/>
    <lineage>
        <taxon>Bacteria</taxon>
        <taxon>Pseudomonadati</taxon>
        <taxon>Pseudomonadota</taxon>
        <taxon>Alphaproteobacteria</taxon>
        <taxon>Rhodospirillales</taxon>
        <taxon>Thalassospiraceae</taxon>
        <taxon>Thalassospira</taxon>
    </lineage>
</organism>
<dbReference type="Proteomes" id="UP000007127">
    <property type="component" value="Chromosome"/>
</dbReference>
<evidence type="ECO:0000256" key="2">
    <source>
        <dbReference type="ARBA" id="ARBA00004726"/>
    </source>
</evidence>
<dbReference type="GO" id="GO:0003919">
    <property type="term" value="F:FMN adenylyltransferase activity"/>
    <property type="evidence" value="ECO:0007669"/>
    <property type="project" value="UniProtKB-UniRule"/>
</dbReference>
<evidence type="ECO:0000256" key="6">
    <source>
        <dbReference type="ARBA" id="ARBA00022679"/>
    </source>
</evidence>
<accession>A0AB72UHM0</accession>
<keyword evidence="5 15" id="KW-0288">FMN</keyword>